<dbReference type="EMBL" id="NBAX01000013">
    <property type="protein sequence ID" value="PNP92059.1"/>
    <property type="molecule type" value="Genomic_DNA"/>
</dbReference>
<dbReference type="SUPFAM" id="SSF56349">
    <property type="entry name" value="DNA breaking-rejoining enzymes"/>
    <property type="match status" value="1"/>
</dbReference>
<dbReference type="InterPro" id="IPR044068">
    <property type="entry name" value="CB"/>
</dbReference>
<keyword evidence="2 4" id="KW-0238">DNA-binding</keyword>
<evidence type="ECO:0000313" key="7">
    <source>
        <dbReference type="Proteomes" id="UP000236634"/>
    </source>
</evidence>
<dbReference type="InterPro" id="IPR010998">
    <property type="entry name" value="Integrase_recombinase_N"/>
</dbReference>
<proteinExistence type="predicted"/>
<dbReference type="Proteomes" id="UP000236634">
    <property type="component" value="Unassembled WGS sequence"/>
</dbReference>
<evidence type="ECO:0000256" key="1">
    <source>
        <dbReference type="ARBA" id="ARBA00022908"/>
    </source>
</evidence>
<comment type="caution">
    <text evidence="6">The sequence shown here is derived from an EMBL/GenBank/DDBJ whole genome shotgun (WGS) entry which is preliminary data.</text>
</comment>
<dbReference type="GO" id="GO:0006310">
    <property type="term" value="P:DNA recombination"/>
    <property type="evidence" value="ECO:0007669"/>
    <property type="project" value="UniProtKB-KW"/>
</dbReference>
<dbReference type="Pfam" id="PF13102">
    <property type="entry name" value="Phage_int_SAM_5"/>
    <property type="match status" value="1"/>
</dbReference>
<reference evidence="6 7" key="1">
    <citation type="submission" date="2017-03" db="EMBL/GenBank/DDBJ databases">
        <authorList>
            <person name="Afonso C.L."/>
            <person name="Miller P.J."/>
            <person name="Scott M.A."/>
            <person name="Spackman E."/>
            <person name="Goraichik I."/>
            <person name="Dimitrov K.M."/>
            <person name="Suarez D.L."/>
            <person name="Swayne D.E."/>
        </authorList>
    </citation>
    <scope>NUCLEOTIDE SEQUENCE [LARGE SCALE GENOMIC DNA]</scope>
    <source>
        <strain evidence="6 7">DNF00076</strain>
    </source>
</reference>
<dbReference type="Gene3D" id="1.10.150.130">
    <property type="match status" value="1"/>
</dbReference>
<dbReference type="RefSeq" id="WP_103004152.1">
    <property type="nucleotide sequence ID" value="NZ_NBAX01000013.1"/>
</dbReference>
<evidence type="ECO:0000256" key="2">
    <source>
        <dbReference type="ARBA" id="ARBA00023125"/>
    </source>
</evidence>
<name>A0A2K0XBY6_9BACT</name>
<sequence length="400" mass="46685">MAKFRVVILPAKKLIDGKHKIRIAVSHNGGTRYIPTQYIVDSEKNLKDGQVVGMGNAGYVNNQLRRLLIHYQEAYDKIDDPDLYSCAQLIKVLKVRNSNKHKTLDEVYTEYTTRHDLEGKLKTKATYRAAKERYETFAKTDEVLLEIIQPMDIMKFSNYLYKDGLSDATVKLYMSLIKVLIDFAKRMKYVSYEVDPFEFYKMPTYEPRDLAISIDDVRSLIRFNHADFKLMVIRDVWLLSFYLGGMNLIDILKINFNNTNFVKFERSKSANRKKDYKYTVFDIQPETKAIIEKYKKKNGKLGFGKYATKNQIFDLFSNHKDEVAKLCGITRRFIFLSARKTFFQIGFEIGENPDILDYCSGHAVSKRMAMNYIVIRPEMASACMRRIFDKVAEDKKEPSE</sequence>
<keyword evidence="1" id="KW-0229">DNA integration</keyword>
<dbReference type="InterPro" id="IPR011010">
    <property type="entry name" value="DNA_brk_join_enz"/>
</dbReference>
<protein>
    <recommendedName>
        <fullName evidence="5">Core-binding (CB) domain-containing protein</fullName>
    </recommendedName>
</protein>
<dbReference type="PROSITE" id="PS51900">
    <property type="entry name" value="CB"/>
    <property type="match status" value="1"/>
</dbReference>
<evidence type="ECO:0000313" key="6">
    <source>
        <dbReference type="EMBL" id="PNP92059.1"/>
    </source>
</evidence>
<keyword evidence="3" id="KW-0233">DNA recombination</keyword>
<accession>A0A2K0XBY6</accession>
<dbReference type="InterPro" id="IPR013762">
    <property type="entry name" value="Integrase-like_cat_sf"/>
</dbReference>
<dbReference type="Gene3D" id="1.10.443.10">
    <property type="entry name" value="Intergrase catalytic core"/>
    <property type="match status" value="1"/>
</dbReference>
<organism evidence="6 7">
    <name type="scientific">Hoylesella timonensis</name>
    <dbReference type="NCBI Taxonomy" id="386414"/>
    <lineage>
        <taxon>Bacteria</taxon>
        <taxon>Pseudomonadati</taxon>
        <taxon>Bacteroidota</taxon>
        <taxon>Bacteroidia</taxon>
        <taxon>Bacteroidales</taxon>
        <taxon>Prevotellaceae</taxon>
        <taxon>Hoylesella</taxon>
    </lineage>
</organism>
<evidence type="ECO:0000256" key="4">
    <source>
        <dbReference type="PROSITE-ProRule" id="PRU01248"/>
    </source>
</evidence>
<dbReference type="InterPro" id="IPR025269">
    <property type="entry name" value="SAM-like_dom"/>
</dbReference>
<dbReference type="GO" id="GO:0003677">
    <property type="term" value="F:DNA binding"/>
    <property type="evidence" value="ECO:0007669"/>
    <property type="project" value="UniProtKB-UniRule"/>
</dbReference>
<evidence type="ECO:0000259" key="5">
    <source>
        <dbReference type="PROSITE" id="PS51900"/>
    </source>
</evidence>
<dbReference type="GO" id="GO:0015074">
    <property type="term" value="P:DNA integration"/>
    <property type="evidence" value="ECO:0007669"/>
    <property type="project" value="UniProtKB-KW"/>
</dbReference>
<evidence type="ECO:0000256" key="3">
    <source>
        <dbReference type="ARBA" id="ARBA00023172"/>
    </source>
</evidence>
<dbReference type="AlphaFoldDB" id="A0A2K0XBY6"/>
<feature type="domain" description="Core-binding (CB)" evidence="5">
    <location>
        <begin position="102"/>
        <end position="185"/>
    </location>
</feature>
<gene>
    <name evidence="6" type="ORF">BFS16_12045</name>
</gene>